<evidence type="ECO:0000313" key="7">
    <source>
        <dbReference type="EMBL" id="EBP2342086.1"/>
    </source>
</evidence>
<dbReference type="InterPro" id="IPR057084">
    <property type="entry name" value="Int_N"/>
</dbReference>
<dbReference type="AlphaFoldDB" id="A0A5U2X1Y4"/>
<dbReference type="EMBL" id="AAGLCG010000061">
    <property type="protein sequence ID" value="EBP2342086.1"/>
    <property type="molecule type" value="Genomic_DNA"/>
</dbReference>
<feature type="domain" description="Core-binding (CB)" evidence="6">
    <location>
        <begin position="59"/>
        <end position="138"/>
    </location>
</feature>
<dbReference type="InterPro" id="IPR050090">
    <property type="entry name" value="Tyrosine_recombinase_XerCD"/>
</dbReference>
<dbReference type="InterPro" id="IPR013762">
    <property type="entry name" value="Integrase-like_cat_sf"/>
</dbReference>
<organism evidence="7">
    <name type="scientific">Salmonella enterica</name>
    <name type="common">Salmonella choleraesuis</name>
    <dbReference type="NCBI Taxonomy" id="28901"/>
    <lineage>
        <taxon>Bacteria</taxon>
        <taxon>Pseudomonadati</taxon>
        <taxon>Pseudomonadota</taxon>
        <taxon>Gammaproteobacteria</taxon>
        <taxon>Enterobacterales</taxon>
        <taxon>Enterobacteriaceae</taxon>
        <taxon>Salmonella</taxon>
    </lineage>
</organism>
<keyword evidence="1" id="KW-0229">DNA integration</keyword>
<dbReference type="GO" id="GO:0015074">
    <property type="term" value="P:DNA integration"/>
    <property type="evidence" value="ECO:0007669"/>
    <property type="project" value="UniProtKB-KW"/>
</dbReference>
<dbReference type="InterPro" id="IPR002104">
    <property type="entry name" value="Integrase_catalytic"/>
</dbReference>
<feature type="domain" description="Tyr recombinase" evidence="5">
    <location>
        <begin position="160"/>
        <end position="316"/>
    </location>
</feature>
<dbReference type="InterPro" id="IPR044068">
    <property type="entry name" value="CB"/>
</dbReference>
<accession>A0A5U2X1Y4</accession>
<dbReference type="GO" id="GO:0003677">
    <property type="term" value="F:DNA binding"/>
    <property type="evidence" value="ECO:0007669"/>
    <property type="project" value="UniProtKB-UniRule"/>
</dbReference>
<evidence type="ECO:0000256" key="1">
    <source>
        <dbReference type="ARBA" id="ARBA00022908"/>
    </source>
</evidence>
<protein>
    <submittedName>
        <fullName evidence="7">Tyrosine-type recombinase/integrase</fullName>
    </submittedName>
</protein>
<dbReference type="PROSITE" id="PS51898">
    <property type="entry name" value="TYR_RECOMBINASE"/>
    <property type="match status" value="1"/>
</dbReference>
<dbReference type="SUPFAM" id="SSF56349">
    <property type="entry name" value="DNA breaking-rejoining enzymes"/>
    <property type="match status" value="1"/>
</dbReference>
<dbReference type="PANTHER" id="PTHR30349">
    <property type="entry name" value="PHAGE INTEGRASE-RELATED"/>
    <property type="match status" value="1"/>
</dbReference>
<dbReference type="InterPro" id="IPR011010">
    <property type="entry name" value="DNA_brk_join_enz"/>
</dbReference>
<sequence>MTIRKLDDGRWLVDVRPAGAEGKRIRKKFNLRSKAEDYEKYVIQNFHNNPWQGRASDKRRLSELADAWWRIKGRSDTYGEQYFMRLNKVIREMGDPRTCNVTSGTIIKYRSEKLAAGLKPNTVNRDLTVLSAMFTALSESEMYYGENPVHGVRKLKVVTTEMAFLSEEETAALLATLEGDYRALAVLCLSTGARYGEAVRLRGEHITGNRVMFTRTKNGKPRAVPISDDVLNAVRKRKTGRLFSVDYVKFREALKAVKPDLPKGQATHVLRHTFATHFMMNGGNIITLQRILGHATIQQTMTYAHFAPDFLQEAVSYNPIAGMSLE</sequence>
<dbReference type="PROSITE" id="PS51900">
    <property type="entry name" value="CB"/>
    <property type="match status" value="1"/>
</dbReference>
<dbReference type="PANTHER" id="PTHR30349:SF93">
    <property type="entry name" value="FELS-2 PROPHAGE PROTEIN"/>
    <property type="match status" value="1"/>
</dbReference>
<dbReference type="CDD" id="cd00796">
    <property type="entry name" value="INT_Rci_Hp1_C"/>
    <property type="match status" value="1"/>
</dbReference>
<keyword evidence="2 4" id="KW-0238">DNA-binding</keyword>
<evidence type="ECO:0000256" key="4">
    <source>
        <dbReference type="PROSITE-ProRule" id="PRU01248"/>
    </source>
</evidence>
<dbReference type="Gene3D" id="1.10.150.130">
    <property type="match status" value="1"/>
</dbReference>
<dbReference type="Pfam" id="PF24624">
    <property type="entry name" value="Int_N"/>
    <property type="match status" value="1"/>
</dbReference>
<name>A0A5U2X1Y4_SALER</name>
<keyword evidence="3" id="KW-0233">DNA recombination</keyword>
<dbReference type="GO" id="GO:0006310">
    <property type="term" value="P:DNA recombination"/>
    <property type="evidence" value="ECO:0007669"/>
    <property type="project" value="UniProtKB-KW"/>
</dbReference>
<dbReference type="InterPro" id="IPR010998">
    <property type="entry name" value="Integrase_recombinase_N"/>
</dbReference>
<dbReference type="Gene3D" id="1.10.443.10">
    <property type="entry name" value="Intergrase catalytic core"/>
    <property type="match status" value="1"/>
</dbReference>
<gene>
    <name evidence="7" type="ORF">QQ56_18730</name>
</gene>
<evidence type="ECO:0000256" key="2">
    <source>
        <dbReference type="ARBA" id="ARBA00023125"/>
    </source>
</evidence>
<evidence type="ECO:0000259" key="6">
    <source>
        <dbReference type="PROSITE" id="PS51900"/>
    </source>
</evidence>
<dbReference type="Pfam" id="PF00589">
    <property type="entry name" value="Phage_integrase"/>
    <property type="match status" value="1"/>
</dbReference>
<evidence type="ECO:0000256" key="3">
    <source>
        <dbReference type="ARBA" id="ARBA00023172"/>
    </source>
</evidence>
<comment type="caution">
    <text evidence="7">The sequence shown here is derived from an EMBL/GenBank/DDBJ whole genome shotgun (WGS) entry which is preliminary data.</text>
</comment>
<reference evidence="7" key="1">
    <citation type="submission" date="2018-07" db="EMBL/GenBank/DDBJ databases">
        <authorList>
            <consortium name="GenomeTrakr network: Whole genome sequencing for foodborne pathogen traceback"/>
        </authorList>
    </citation>
    <scope>NUCLEOTIDE SEQUENCE</scope>
    <source>
        <strain evidence="7">FLUFL-694</strain>
    </source>
</reference>
<proteinExistence type="predicted"/>
<evidence type="ECO:0000259" key="5">
    <source>
        <dbReference type="PROSITE" id="PS51898"/>
    </source>
</evidence>